<dbReference type="Proteomes" id="UP001054945">
    <property type="component" value="Unassembled WGS sequence"/>
</dbReference>
<keyword evidence="1" id="KW-0472">Membrane</keyword>
<dbReference type="EMBL" id="BPLR01005963">
    <property type="protein sequence ID" value="GIY06471.1"/>
    <property type="molecule type" value="Genomic_DNA"/>
</dbReference>
<evidence type="ECO:0000313" key="2">
    <source>
        <dbReference type="EMBL" id="GIY06471.1"/>
    </source>
</evidence>
<keyword evidence="1" id="KW-1133">Transmembrane helix</keyword>
<keyword evidence="1" id="KW-0812">Transmembrane</keyword>
<evidence type="ECO:0000256" key="1">
    <source>
        <dbReference type="SAM" id="Phobius"/>
    </source>
</evidence>
<dbReference type="AlphaFoldDB" id="A0AAV4QDR5"/>
<keyword evidence="3" id="KW-1185">Reference proteome</keyword>
<evidence type="ECO:0000313" key="3">
    <source>
        <dbReference type="Proteomes" id="UP001054945"/>
    </source>
</evidence>
<sequence length="80" mass="8551">MSCVESDEFPACATLMGPENGRLAVAVGYFVSGFIIDGGMVVGLGVNSIVTYDLSNMQPRTTIGNKTSSSSIYFKLWSNF</sequence>
<gene>
    <name evidence="2" type="ORF">CEXT_797011</name>
</gene>
<comment type="caution">
    <text evidence="2">The sequence shown here is derived from an EMBL/GenBank/DDBJ whole genome shotgun (WGS) entry which is preliminary data.</text>
</comment>
<reference evidence="2 3" key="1">
    <citation type="submission" date="2021-06" db="EMBL/GenBank/DDBJ databases">
        <title>Caerostris extrusa draft genome.</title>
        <authorList>
            <person name="Kono N."/>
            <person name="Arakawa K."/>
        </authorList>
    </citation>
    <scope>NUCLEOTIDE SEQUENCE [LARGE SCALE GENOMIC DNA]</scope>
</reference>
<organism evidence="2 3">
    <name type="scientific">Caerostris extrusa</name>
    <name type="common">Bark spider</name>
    <name type="synonym">Caerostris bankana</name>
    <dbReference type="NCBI Taxonomy" id="172846"/>
    <lineage>
        <taxon>Eukaryota</taxon>
        <taxon>Metazoa</taxon>
        <taxon>Ecdysozoa</taxon>
        <taxon>Arthropoda</taxon>
        <taxon>Chelicerata</taxon>
        <taxon>Arachnida</taxon>
        <taxon>Araneae</taxon>
        <taxon>Araneomorphae</taxon>
        <taxon>Entelegynae</taxon>
        <taxon>Araneoidea</taxon>
        <taxon>Araneidae</taxon>
        <taxon>Caerostris</taxon>
    </lineage>
</organism>
<accession>A0AAV4QDR5</accession>
<name>A0AAV4QDR5_CAEEX</name>
<protein>
    <submittedName>
        <fullName evidence="2">Uncharacterized protein</fullName>
    </submittedName>
</protein>
<proteinExistence type="predicted"/>
<feature type="transmembrane region" description="Helical" evidence="1">
    <location>
        <begin position="26"/>
        <end position="50"/>
    </location>
</feature>